<gene>
    <name evidence="4" type="ORF">KDL01_00675</name>
</gene>
<dbReference type="RefSeq" id="WP_212526283.1">
    <property type="nucleotide sequence ID" value="NZ_JAGSOG010000002.1"/>
</dbReference>
<organism evidence="4 5">
    <name type="scientific">Actinospica durhamensis</name>
    <dbReference type="NCBI Taxonomy" id="1508375"/>
    <lineage>
        <taxon>Bacteria</taxon>
        <taxon>Bacillati</taxon>
        <taxon>Actinomycetota</taxon>
        <taxon>Actinomycetes</taxon>
        <taxon>Catenulisporales</taxon>
        <taxon>Actinospicaceae</taxon>
        <taxon>Actinospica</taxon>
    </lineage>
</organism>
<dbReference type="EC" id="2.3.1.-" evidence="4"/>
<dbReference type="InterPro" id="IPR050832">
    <property type="entry name" value="Bact_Acetyltransf"/>
</dbReference>
<dbReference type="SUPFAM" id="SSF55729">
    <property type="entry name" value="Acyl-CoA N-acyltransferases (Nat)"/>
    <property type="match status" value="2"/>
</dbReference>
<dbReference type="InterPro" id="IPR000182">
    <property type="entry name" value="GNAT_dom"/>
</dbReference>
<name>A0A941IKE2_9ACTN</name>
<evidence type="ECO:0000313" key="5">
    <source>
        <dbReference type="Proteomes" id="UP000675781"/>
    </source>
</evidence>
<keyword evidence="5" id="KW-1185">Reference proteome</keyword>
<dbReference type="CDD" id="cd04301">
    <property type="entry name" value="NAT_SF"/>
    <property type="match status" value="2"/>
</dbReference>
<evidence type="ECO:0000259" key="3">
    <source>
        <dbReference type="PROSITE" id="PS51186"/>
    </source>
</evidence>
<evidence type="ECO:0000256" key="2">
    <source>
        <dbReference type="ARBA" id="ARBA00023315"/>
    </source>
</evidence>
<dbReference type="PROSITE" id="PS51186">
    <property type="entry name" value="GNAT"/>
    <property type="match status" value="2"/>
</dbReference>
<dbReference type="AlphaFoldDB" id="A0A941IKE2"/>
<dbReference type="Gene3D" id="3.40.630.30">
    <property type="match status" value="1"/>
</dbReference>
<evidence type="ECO:0000256" key="1">
    <source>
        <dbReference type="ARBA" id="ARBA00022679"/>
    </source>
</evidence>
<keyword evidence="2 4" id="KW-0012">Acyltransferase</keyword>
<sequence>MAFSDIASFDPVLAQEAELHEYLAVTHDYISEVSPDLPLPRYDAFVAELRNPATVRGPREFWVARHAGRIVGTAEFTYLSHENSRYALAQVRVTRDARRRGVGSALLAAGLERAKDMLRDSVIAYNLHDGTAGLAWVQALGFTVVQRFVWQTLHVGKADPALWSVPVPDGFRIERWTCSAPDSIVESFARARTAIEDAPGGASGVRPPAWTAARVRENERGFTAEGADHRCVVAVHEETGEVAGLTEIAIIPALPDTCFQADTAVLAEHRGRGLGRAMKSTMMRWLVADRPTLAEVRTTTAADNVHMIRVNTQLGYETTATLNTVEAAVGQLDFGLYQGTERVPERYTR</sequence>
<keyword evidence="1 4" id="KW-0808">Transferase</keyword>
<dbReference type="InterPro" id="IPR016181">
    <property type="entry name" value="Acyl_CoA_acyltransferase"/>
</dbReference>
<feature type="domain" description="N-acetyltransferase" evidence="3">
    <location>
        <begin position="189"/>
        <end position="335"/>
    </location>
</feature>
<accession>A0A941IKE2</accession>
<protein>
    <submittedName>
        <fullName evidence="4">GNAT family N-acetyltransferase</fullName>
        <ecNumber evidence="4">2.3.1.-</ecNumber>
    </submittedName>
</protein>
<dbReference type="Pfam" id="PF00583">
    <property type="entry name" value="Acetyltransf_1"/>
    <property type="match status" value="2"/>
</dbReference>
<dbReference type="EMBL" id="JAGSOG010000002">
    <property type="protein sequence ID" value="MBR7831750.1"/>
    <property type="molecule type" value="Genomic_DNA"/>
</dbReference>
<dbReference type="PANTHER" id="PTHR43877">
    <property type="entry name" value="AMINOALKYLPHOSPHONATE N-ACETYLTRANSFERASE-RELATED-RELATED"/>
    <property type="match status" value="1"/>
</dbReference>
<proteinExistence type="predicted"/>
<dbReference type="GO" id="GO:0016747">
    <property type="term" value="F:acyltransferase activity, transferring groups other than amino-acyl groups"/>
    <property type="evidence" value="ECO:0007669"/>
    <property type="project" value="InterPro"/>
</dbReference>
<comment type="caution">
    <text evidence="4">The sequence shown here is derived from an EMBL/GenBank/DDBJ whole genome shotgun (WGS) entry which is preliminary data.</text>
</comment>
<evidence type="ECO:0000313" key="4">
    <source>
        <dbReference type="EMBL" id="MBR7831750.1"/>
    </source>
</evidence>
<dbReference type="Proteomes" id="UP000675781">
    <property type="component" value="Unassembled WGS sequence"/>
</dbReference>
<reference evidence="4" key="1">
    <citation type="submission" date="2021-04" db="EMBL/GenBank/DDBJ databases">
        <title>Genome based classification of Actinospica acidithermotolerans sp. nov., an actinobacterium isolated from an Indonesian hot spring.</title>
        <authorList>
            <person name="Kusuma A.B."/>
            <person name="Putra K.E."/>
            <person name="Nafisah S."/>
            <person name="Loh J."/>
            <person name="Nouioui I."/>
            <person name="Goodfellow M."/>
        </authorList>
    </citation>
    <scope>NUCLEOTIDE SEQUENCE</scope>
    <source>
        <strain evidence="4">CSCA 57</strain>
    </source>
</reference>
<feature type="domain" description="N-acetyltransferase" evidence="3">
    <location>
        <begin position="11"/>
        <end position="168"/>
    </location>
</feature>